<dbReference type="Proteomes" id="UP000189818">
    <property type="component" value="Unassembled WGS sequence"/>
</dbReference>
<feature type="signal peptide" evidence="1">
    <location>
        <begin position="1"/>
        <end position="21"/>
    </location>
</feature>
<dbReference type="EMBL" id="FUYM01000003">
    <property type="protein sequence ID" value="SKB52043.1"/>
    <property type="molecule type" value="Genomic_DNA"/>
</dbReference>
<protein>
    <submittedName>
        <fullName evidence="2">Uncharacterized protein</fullName>
    </submittedName>
</protein>
<evidence type="ECO:0000313" key="2">
    <source>
        <dbReference type="EMBL" id="SKB52043.1"/>
    </source>
</evidence>
<name>A0A1T5BYE9_9SPHN</name>
<sequence>MRMYLLGAIAAGALLAVPAQARENRPVKCDIGDAKRSLSAGGPALVANVPSAMTPIDLNAVQMTDKKLANRVVVEGMFARRTETNSVEVITRFVNCTKKTVELDARSSFMDENQVPTEDSTYWKKVILAPKATGVYRGLSIGRDEVKYYLVEVRTSQP</sequence>
<accession>A0A1T5BYE9</accession>
<gene>
    <name evidence="2" type="ORF">SAMN06295920_103378</name>
</gene>
<proteinExistence type="predicted"/>
<dbReference type="AlphaFoldDB" id="A0A1T5BYE9"/>
<dbReference type="OrthoDB" id="6027335at2"/>
<organism evidence="2 3">
    <name type="scientific">Rhizorhabdus histidinilytica</name>
    <dbReference type="NCBI Taxonomy" id="439228"/>
    <lineage>
        <taxon>Bacteria</taxon>
        <taxon>Pseudomonadati</taxon>
        <taxon>Pseudomonadota</taxon>
        <taxon>Alphaproteobacteria</taxon>
        <taxon>Sphingomonadales</taxon>
        <taxon>Sphingomonadaceae</taxon>
        <taxon>Rhizorhabdus</taxon>
    </lineage>
</organism>
<keyword evidence="1" id="KW-0732">Signal</keyword>
<evidence type="ECO:0000313" key="3">
    <source>
        <dbReference type="Proteomes" id="UP000189818"/>
    </source>
</evidence>
<dbReference type="STRING" id="439228.SAMN06295920_103378"/>
<evidence type="ECO:0000256" key="1">
    <source>
        <dbReference type="SAM" id="SignalP"/>
    </source>
</evidence>
<dbReference type="RefSeq" id="WP_079647725.1">
    <property type="nucleotide sequence ID" value="NZ_FUYM01000003.1"/>
</dbReference>
<feature type="chain" id="PRO_5013227861" evidence="1">
    <location>
        <begin position="22"/>
        <end position="158"/>
    </location>
</feature>
<dbReference type="InterPro" id="IPR038483">
    <property type="entry name" value="YcfL-like_sf"/>
</dbReference>
<dbReference type="Gene3D" id="2.60.40.3230">
    <property type="match status" value="1"/>
</dbReference>
<keyword evidence="3" id="KW-1185">Reference proteome</keyword>
<reference evidence="3" key="1">
    <citation type="submission" date="2017-02" db="EMBL/GenBank/DDBJ databases">
        <authorList>
            <person name="Varghese N."/>
            <person name="Submissions S."/>
        </authorList>
    </citation>
    <scope>NUCLEOTIDE SEQUENCE [LARGE SCALE GENOMIC DNA]</scope>
    <source>
        <strain evidence="3">UM2</strain>
    </source>
</reference>